<comment type="caution">
    <text evidence="1">The sequence shown here is derived from an EMBL/GenBank/DDBJ whole genome shotgun (WGS) entry which is preliminary data.</text>
</comment>
<evidence type="ECO:0000313" key="1">
    <source>
        <dbReference type="EMBL" id="KAJ8347633.1"/>
    </source>
</evidence>
<accession>A0A9Q1EYN3</accession>
<reference evidence="1" key="1">
    <citation type="journal article" date="2023" name="Science">
        <title>Genome structures resolve the early diversification of teleost fishes.</title>
        <authorList>
            <person name="Parey E."/>
            <person name="Louis A."/>
            <person name="Montfort J."/>
            <person name="Bouchez O."/>
            <person name="Roques C."/>
            <person name="Iampietro C."/>
            <person name="Lluch J."/>
            <person name="Castinel A."/>
            <person name="Donnadieu C."/>
            <person name="Desvignes T."/>
            <person name="Floi Bucao C."/>
            <person name="Jouanno E."/>
            <person name="Wen M."/>
            <person name="Mejri S."/>
            <person name="Dirks R."/>
            <person name="Jansen H."/>
            <person name="Henkel C."/>
            <person name="Chen W.J."/>
            <person name="Zahm M."/>
            <person name="Cabau C."/>
            <person name="Klopp C."/>
            <person name="Thompson A.W."/>
            <person name="Robinson-Rechavi M."/>
            <person name="Braasch I."/>
            <person name="Lecointre G."/>
            <person name="Bobe J."/>
            <person name="Postlethwait J.H."/>
            <person name="Berthelot C."/>
            <person name="Roest Crollius H."/>
            <person name="Guiguen Y."/>
        </authorList>
    </citation>
    <scope>NUCLEOTIDE SEQUENCE</scope>
    <source>
        <strain evidence="1">WJC10195</strain>
    </source>
</reference>
<name>A0A9Q1EYN3_SYNKA</name>
<gene>
    <name evidence="1" type="ORF">SKAU_G00262220</name>
</gene>
<organism evidence="1 2">
    <name type="scientific">Synaphobranchus kaupii</name>
    <name type="common">Kaup's arrowtooth eel</name>
    <dbReference type="NCBI Taxonomy" id="118154"/>
    <lineage>
        <taxon>Eukaryota</taxon>
        <taxon>Metazoa</taxon>
        <taxon>Chordata</taxon>
        <taxon>Craniata</taxon>
        <taxon>Vertebrata</taxon>
        <taxon>Euteleostomi</taxon>
        <taxon>Actinopterygii</taxon>
        <taxon>Neopterygii</taxon>
        <taxon>Teleostei</taxon>
        <taxon>Anguilliformes</taxon>
        <taxon>Synaphobranchidae</taxon>
        <taxon>Synaphobranchus</taxon>
    </lineage>
</organism>
<evidence type="ECO:0000313" key="2">
    <source>
        <dbReference type="Proteomes" id="UP001152622"/>
    </source>
</evidence>
<protein>
    <submittedName>
        <fullName evidence="1">Uncharacterized protein</fullName>
    </submittedName>
</protein>
<proteinExistence type="predicted"/>
<keyword evidence="2" id="KW-1185">Reference proteome</keyword>
<dbReference type="EMBL" id="JAINUF010000010">
    <property type="protein sequence ID" value="KAJ8347633.1"/>
    <property type="molecule type" value="Genomic_DNA"/>
</dbReference>
<sequence length="85" mass="9260">MKRTEPMEKHSKPAEDLLRSGPMCSGICQQCSAPKWSSKAVCKEVSCQLPAVFCTRSVLEQDVLLLIVKYAISRAVAAPVPGDCH</sequence>
<dbReference type="AlphaFoldDB" id="A0A9Q1EYN3"/>
<dbReference type="Proteomes" id="UP001152622">
    <property type="component" value="Chromosome 10"/>
</dbReference>